<evidence type="ECO:0000313" key="2">
    <source>
        <dbReference type="Proteomes" id="UP000887159"/>
    </source>
</evidence>
<keyword evidence="2" id="KW-1185">Reference proteome</keyword>
<reference evidence="1" key="1">
    <citation type="submission" date="2020-08" db="EMBL/GenBank/DDBJ databases">
        <title>Multicomponent nature underlies the extraordinary mechanical properties of spider dragline silk.</title>
        <authorList>
            <person name="Kono N."/>
            <person name="Nakamura H."/>
            <person name="Mori M."/>
            <person name="Yoshida Y."/>
            <person name="Ohtoshi R."/>
            <person name="Malay A.D."/>
            <person name="Moran D.A.P."/>
            <person name="Tomita M."/>
            <person name="Numata K."/>
            <person name="Arakawa K."/>
        </authorList>
    </citation>
    <scope>NUCLEOTIDE SEQUENCE</scope>
</reference>
<protein>
    <submittedName>
        <fullName evidence="1">Uncharacterized protein</fullName>
    </submittedName>
</protein>
<accession>A0A8X6VIZ5</accession>
<gene>
    <name evidence="1" type="ORF">TNCV_4662151</name>
</gene>
<dbReference type="AlphaFoldDB" id="A0A8X6VIZ5"/>
<evidence type="ECO:0000313" key="1">
    <source>
        <dbReference type="EMBL" id="GFY09024.1"/>
    </source>
</evidence>
<dbReference type="EMBL" id="BMAU01021284">
    <property type="protein sequence ID" value="GFY09024.1"/>
    <property type="molecule type" value="Genomic_DNA"/>
</dbReference>
<sequence>MFGWELGRSTSIDVIPTPALDQRGSVVGFCYQRLMGGSTAMETEQMSFFVEGIHKNNNPRSLLERTKHMGHWFGVVFPNFFRQHSLITIS</sequence>
<proteinExistence type="predicted"/>
<organism evidence="1 2">
    <name type="scientific">Trichonephila clavipes</name>
    <name type="common">Golden silk orbweaver</name>
    <name type="synonym">Nephila clavipes</name>
    <dbReference type="NCBI Taxonomy" id="2585209"/>
    <lineage>
        <taxon>Eukaryota</taxon>
        <taxon>Metazoa</taxon>
        <taxon>Ecdysozoa</taxon>
        <taxon>Arthropoda</taxon>
        <taxon>Chelicerata</taxon>
        <taxon>Arachnida</taxon>
        <taxon>Araneae</taxon>
        <taxon>Araneomorphae</taxon>
        <taxon>Entelegynae</taxon>
        <taxon>Araneoidea</taxon>
        <taxon>Nephilidae</taxon>
        <taxon>Trichonephila</taxon>
    </lineage>
</organism>
<dbReference type="Proteomes" id="UP000887159">
    <property type="component" value="Unassembled WGS sequence"/>
</dbReference>
<name>A0A8X6VIZ5_TRICX</name>
<comment type="caution">
    <text evidence="1">The sequence shown here is derived from an EMBL/GenBank/DDBJ whole genome shotgun (WGS) entry which is preliminary data.</text>
</comment>